<accession>A0A345E9T6</accession>
<dbReference type="EMBL" id="CP031148">
    <property type="protein sequence ID" value="AXG08958.1"/>
    <property type="molecule type" value="Genomic_DNA"/>
</dbReference>
<reference evidence="3 4" key="1">
    <citation type="submission" date="2018-07" db="EMBL/GenBank/DDBJ databases">
        <title>Genome sequences of Haloplanus sp. CBA1112.</title>
        <authorList>
            <person name="Kim Y.B."/>
            <person name="Roh S.W."/>
        </authorList>
    </citation>
    <scope>NUCLEOTIDE SEQUENCE [LARGE SCALE GENOMIC DNA]</scope>
    <source>
        <strain evidence="3 4">CBA1112</strain>
    </source>
</reference>
<evidence type="ECO:0000313" key="3">
    <source>
        <dbReference type="EMBL" id="AXG08958.1"/>
    </source>
</evidence>
<dbReference type="Gene3D" id="2.60.40.10">
    <property type="entry name" value="Immunoglobulins"/>
    <property type="match status" value="1"/>
</dbReference>
<feature type="region of interest" description="Disordered" evidence="1">
    <location>
        <begin position="205"/>
        <end position="228"/>
    </location>
</feature>
<accession>A0A345E089</accession>
<evidence type="ECO:0000256" key="1">
    <source>
        <dbReference type="SAM" id="MobiDB-lite"/>
    </source>
</evidence>
<dbReference type="EMBL" id="CP031150">
    <property type="protein sequence ID" value="AXG05611.1"/>
    <property type="molecule type" value="Genomic_DNA"/>
</dbReference>
<evidence type="ECO:0000313" key="5">
    <source>
        <dbReference type="Proteomes" id="UP000253273"/>
    </source>
</evidence>
<dbReference type="KEGG" id="haj:DU500_03695"/>
<feature type="compositionally biased region" description="Basic and acidic residues" evidence="1">
    <location>
        <begin position="893"/>
        <end position="909"/>
    </location>
</feature>
<sequence>MTFEITPDVEVRRDQEGIARSLRHLQQPYTETDAGLTAPTPRSLAGQYVRDVAEIYDIDPGWLVDLDQPLPRNSSTEPTDEGTRLRFAEERGVMETTTVTYQQTHLGLPVWEAELSVRMHDDDLRTTSSQSTVHYDIRVVTPDEEKPEVIGAFERADYTADAIDADDLEDLLGPSEEGAFKTKRGPEITRRRSLVYRYDSELRFDPESERGQREGNSDHEGPPTLPLPPVPDEIEDGTHYVVTEVLFTLARPDLGPINWRAFVEPVTGAVLYLRAFVETAHGNVFPADFLTDTPQPDIDCCDPAGTLDPLTEDVTLAGLTAPDPGDDQSLSGEYIDLQDTNSPTVAPPTAPLPEGDFSSSAPTDDFAAVSAYYYLDSLYRMIDDLGFDVSGFFSGTSFPIPTDHRGVGGGVNAFHFGSSSGTTKFTFGLCRSGCDVGIAADVRIVVHEFAHSVLRNSIGSGTFGFAHGIGDSLAVVLNDPGTPVADRFRTFPWSTLITRRHDRDVTAGWAWGGTNDSGGYPSTQILATTLFRVYRSTGGDDDRLNVQRFAARYLAYLLVRAVGSMTSNTSDPAVFATAVMDADQGTTDFEGHPGGAFHKVVRWGFEQQGLYQPPGAPTPVSTEGAPPETDVYVDDGRDGEYEYQRNFWNTTDMWNRTSPDGGTDHQTPVVGTSNYMYVRVKNRGTGTAENTAVSAYHCKPATGLVWPDDWQTMTTAELSAGSLSSGGETVVGPFEWTPETVGHECLLVSVSADGDPSNADTVNGSIPHWRLVPFDNNIAQRNVAPVAGGGGATNLASSFADRRFWVNNPFDRSVDVELERELPAFLRQRGWHLRFRNPGGASFSLGPRGSREVVLELEEGNDFTPEDVRKAGEETAIDVLTFVDDLPVGGMRYDVDPTLKTPPREHPKPDDDECNDTTERLLDCLDIPAENVKSTKVKRITLDIELDDDCDC</sequence>
<evidence type="ECO:0000313" key="4">
    <source>
        <dbReference type="Proteomes" id="UP000252985"/>
    </source>
</evidence>
<evidence type="ECO:0000313" key="2">
    <source>
        <dbReference type="EMBL" id="AXG05611.1"/>
    </source>
</evidence>
<dbReference type="GeneID" id="37285963"/>
<keyword evidence="5" id="KW-1185">Reference proteome</keyword>
<dbReference type="RefSeq" id="WP_114584760.1">
    <property type="nucleotide sequence ID" value="NZ_CP031148.1"/>
</dbReference>
<evidence type="ECO:0008006" key="6">
    <source>
        <dbReference type="Google" id="ProtNLM"/>
    </source>
</evidence>
<proteinExistence type="predicted"/>
<feature type="region of interest" description="Disordered" evidence="1">
    <location>
        <begin position="615"/>
        <end position="635"/>
    </location>
</feature>
<dbReference type="KEGG" id="haq:DU484_03255"/>
<gene>
    <name evidence="3" type="ORF">DU484_03255</name>
    <name evidence="2" type="ORF">DU500_03695</name>
</gene>
<reference evidence="2 5" key="2">
    <citation type="submission" date="2018-07" db="EMBL/GenBank/DDBJ databases">
        <title>Genome sequences of Haloplanus sp. CBA1113.</title>
        <authorList>
            <person name="Kim Y.B."/>
            <person name="Roh S.W."/>
        </authorList>
    </citation>
    <scope>NUCLEOTIDE SEQUENCE [LARGE SCALE GENOMIC DNA]</scope>
    <source>
        <strain evidence="2 5">CBA1113</strain>
    </source>
</reference>
<organism evidence="2 5">
    <name type="scientific">Haloplanus rubicundus</name>
    <dbReference type="NCBI Taxonomy" id="1547898"/>
    <lineage>
        <taxon>Archaea</taxon>
        <taxon>Methanobacteriati</taxon>
        <taxon>Methanobacteriota</taxon>
        <taxon>Stenosarchaea group</taxon>
        <taxon>Halobacteria</taxon>
        <taxon>Halobacteriales</taxon>
        <taxon>Haloferacaceae</taxon>
        <taxon>Haloplanus</taxon>
    </lineage>
</organism>
<feature type="compositionally biased region" description="Basic and acidic residues" evidence="1">
    <location>
        <begin position="205"/>
        <end position="221"/>
    </location>
</feature>
<dbReference type="AlphaFoldDB" id="A0A345E089"/>
<dbReference type="Proteomes" id="UP000253273">
    <property type="component" value="Chromosome"/>
</dbReference>
<name>A0A345E089_9EURY</name>
<dbReference type="Proteomes" id="UP000252985">
    <property type="component" value="Chromosome"/>
</dbReference>
<dbReference type="InterPro" id="IPR013783">
    <property type="entry name" value="Ig-like_fold"/>
</dbReference>
<dbReference type="SUPFAM" id="SSF55486">
    <property type="entry name" value="Metalloproteases ('zincins'), catalytic domain"/>
    <property type="match status" value="1"/>
</dbReference>
<feature type="region of interest" description="Disordered" evidence="1">
    <location>
        <begin position="893"/>
        <end position="915"/>
    </location>
</feature>
<protein>
    <recommendedName>
        <fullName evidence="6">FTP domain-containing protein</fullName>
    </recommendedName>
</protein>